<name>A0AAQ3ME63_9PEZI</name>
<keyword evidence="2" id="KW-1185">Reference proteome</keyword>
<dbReference type="PANTHER" id="PTHR42085">
    <property type="entry name" value="F-BOX DOMAIN-CONTAINING PROTEIN"/>
    <property type="match status" value="1"/>
</dbReference>
<gene>
    <name evidence="1" type="ORF">R9X50_00783400</name>
</gene>
<dbReference type="InterPro" id="IPR038883">
    <property type="entry name" value="AN11006-like"/>
</dbReference>
<dbReference type="EMBL" id="CP138593">
    <property type="protein sequence ID" value="WPH04937.1"/>
    <property type="molecule type" value="Genomic_DNA"/>
</dbReference>
<sequence>MASPLLALPAELRLSIYECALAPTGVLALHATKTKRRAVTPMVSPALLCTCKQICREATAILYRENEITVLIDAHDTCWPTLAENRLPQRVLEQLRSFCAVLDCTGFLASSYSDVDFGPFAGLSQLRILRVGVLYRKITRTGLPGSEDEVVTSYGSDEKLATCMTELVLRIPSNCSVIFGLEEGSHQEDFLLGAVQSKMAGKWGMTAAMSQDDLSVELMQAAHTQDEDPMAHDVDLGDGLNVKNLSRIEAMVPREAQGRLAAIGVDCFSESKAWFEYYKTKGAKDMHKFAWKAFEAQCEAKETVGVIRT</sequence>
<proteinExistence type="predicted"/>
<evidence type="ECO:0000313" key="1">
    <source>
        <dbReference type="EMBL" id="WPH04937.1"/>
    </source>
</evidence>
<protein>
    <submittedName>
        <fullName evidence="1">Uncharacterized protein</fullName>
    </submittedName>
</protein>
<reference evidence="1 2" key="1">
    <citation type="submission" date="2023-11" db="EMBL/GenBank/DDBJ databases">
        <title>An acidophilic fungus is an integral part of prey digestion in a carnivorous sundew plant.</title>
        <authorList>
            <person name="Tsai I.J."/>
        </authorList>
    </citation>
    <scope>NUCLEOTIDE SEQUENCE [LARGE SCALE GENOMIC DNA]</scope>
    <source>
        <strain evidence="1">169a</strain>
    </source>
</reference>
<accession>A0AAQ3ME63</accession>
<dbReference type="Proteomes" id="UP001303373">
    <property type="component" value="Chromosome 14"/>
</dbReference>
<dbReference type="PANTHER" id="PTHR42085:SF4">
    <property type="entry name" value="F-BOX DOMAIN-CONTAINING PROTEIN"/>
    <property type="match status" value="1"/>
</dbReference>
<evidence type="ECO:0000313" key="2">
    <source>
        <dbReference type="Proteomes" id="UP001303373"/>
    </source>
</evidence>
<dbReference type="AlphaFoldDB" id="A0AAQ3ME63"/>
<organism evidence="1 2">
    <name type="scientific">Acrodontium crateriforme</name>
    <dbReference type="NCBI Taxonomy" id="150365"/>
    <lineage>
        <taxon>Eukaryota</taxon>
        <taxon>Fungi</taxon>
        <taxon>Dikarya</taxon>
        <taxon>Ascomycota</taxon>
        <taxon>Pezizomycotina</taxon>
        <taxon>Dothideomycetes</taxon>
        <taxon>Dothideomycetidae</taxon>
        <taxon>Mycosphaerellales</taxon>
        <taxon>Teratosphaeriaceae</taxon>
        <taxon>Acrodontium</taxon>
    </lineage>
</organism>